<evidence type="ECO:0000256" key="4">
    <source>
        <dbReference type="ARBA" id="ARBA00022670"/>
    </source>
</evidence>
<protein>
    <recommendedName>
        <fullName evidence="11">Peptidase M14 domain-containing protein</fullName>
    </recommendedName>
</protein>
<dbReference type="InterPro" id="IPR050821">
    <property type="entry name" value="Cytosolic_carboxypeptidase"/>
</dbReference>
<keyword evidence="4" id="KW-0645">Protease</keyword>
<feature type="compositionally biased region" description="Basic residues" evidence="10">
    <location>
        <begin position="874"/>
        <end position="886"/>
    </location>
</feature>
<dbReference type="AlphaFoldDB" id="A0AAR5P6N6"/>
<comment type="cofactor">
    <cofactor evidence="1">
        <name>Zn(2+)</name>
        <dbReference type="ChEBI" id="CHEBI:29105"/>
    </cofactor>
</comment>
<evidence type="ECO:0000259" key="11">
    <source>
        <dbReference type="PROSITE" id="PS52035"/>
    </source>
</evidence>
<evidence type="ECO:0000256" key="6">
    <source>
        <dbReference type="ARBA" id="ARBA00022801"/>
    </source>
</evidence>
<dbReference type="PANTHER" id="PTHR12756:SF45">
    <property type="entry name" value="CYTOSOLIC CARBOXYPEPTIDASE NNA1"/>
    <property type="match status" value="1"/>
</dbReference>
<feature type="compositionally biased region" description="Low complexity" evidence="10">
    <location>
        <begin position="575"/>
        <end position="587"/>
    </location>
</feature>
<evidence type="ECO:0000256" key="2">
    <source>
        <dbReference type="ARBA" id="ARBA00005988"/>
    </source>
</evidence>
<feature type="compositionally biased region" description="Basic and acidic residues" evidence="10">
    <location>
        <begin position="798"/>
        <end position="819"/>
    </location>
</feature>
<evidence type="ECO:0000256" key="5">
    <source>
        <dbReference type="ARBA" id="ARBA00022723"/>
    </source>
</evidence>
<dbReference type="Gene3D" id="3.40.630.10">
    <property type="entry name" value="Zn peptidases"/>
    <property type="match status" value="1"/>
</dbReference>
<feature type="active site" description="Proton donor/acceptor" evidence="9">
    <location>
        <position position="468"/>
    </location>
</feature>
<dbReference type="Pfam" id="PF00246">
    <property type="entry name" value="Peptidase_M14"/>
    <property type="match status" value="1"/>
</dbReference>
<proteinExistence type="inferred from homology"/>
<evidence type="ECO:0000256" key="7">
    <source>
        <dbReference type="ARBA" id="ARBA00022833"/>
    </source>
</evidence>
<dbReference type="GO" id="GO:0006508">
    <property type="term" value="P:proteolysis"/>
    <property type="evidence" value="ECO:0007669"/>
    <property type="project" value="UniProtKB-KW"/>
</dbReference>
<reference evidence="12" key="2">
    <citation type="submission" date="2024-08" db="UniProtKB">
        <authorList>
            <consortium name="EnsemblMetazoa"/>
        </authorList>
    </citation>
    <scope>IDENTIFICATION</scope>
</reference>
<evidence type="ECO:0000256" key="3">
    <source>
        <dbReference type="ARBA" id="ARBA00022645"/>
    </source>
</evidence>
<keyword evidence="7" id="KW-0862">Zinc</keyword>
<dbReference type="SUPFAM" id="SSF53187">
    <property type="entry name" value="Zn-dependent exopeptidases"/>
    <property type="match status" value="1"/>
</dbReference>
<dbReference type="Proteomes" id="UP000019118">
    <property type="component" value="Unassembled WGS sequence"/>
</dbReference>
<evidence type="ECO:0000256" key="9">
    <source>
        <dbReference type="PROSITE-ProRule" id="PRU01379"/>
    </source>
</evidence>
<organism evidence="12 13">
    <name type="scientific">Dendroctonus ponderosae</name>
    <name type="common">Mountain pine beetle</name>
    <dbReference type="NCBI Taxonomy" id="77166"/>
    <lineage>
        <taxon>Eukaryota</taxon>
        <taxon>Metazoa</taxon>
        <taxon>Ecdysozoa</taxon>
        <taxon>Arthropoda</taxon>
        <taxon>Hexapoda</taxon>
        <taxon>Insecta</taxon>
        <taxon>Pterygota</taxon>
        <taxon>Neoptera</taxon>
        <taxon>Endopterygota</taxon>
        <taxon>Coleoptera</taxon>
        <taxon>Polyphaga</taxon>
        <taxon>Cucujiformia</taxon>
        <taxon>Curculionidae</taxon>
        <taxon>Scolytinae</taxon>
        <taxon>Dendroctonus</taxon>
    </lineage>
</organism>
<sequence length="901" mass="101830">MEGLTMNVESESNGNADLETNVRNLQACLFPPQLTASNSYFSNFFVKTCHSQITEDDDELRIKIKESFPLKELFPAARDTAFILQPPRWSTECQVLEEKIKHINYVPASPEPYYSVTGNECQPKPSGEEFGVIVYQYTPISAVNYFSRSSVGGSRYLLSSNICPEHDSLRFESRFESGNLARAIRITPNYYENITYFCNDNVTSEDPDQPQTYTLTFTVTFPHDDDEVYLAHCYPYTYSDLQEHLAEIRAHPVKQTYSTVRLLCRSLAGNDVYFITITSPQIPGETKKKRAVVLTARVHPGETPSSWIMKGILDFLTGDSAPAKDLRDKFIFKIVPMLNPDGVIVGNNRCSLSAKDLNRQYRTVMRDAYPSIWYTKLMVRRLLEECGVALYCDLHAHSRKHNIFVYGCENRRGGDRRLQEQVFPLMLHKNTADKFSFESCKFRIQKAKEGTGRVVMWMMGIASSYTMEASFAGSTLGAKTDTHFTTQDYEQMGRSFCQTLLDFYDEDPRKEKLRAKIIERLTKEGSNADEPTNIPLSDYSSDEGDTSSSSDEMGREERDEEEEIVIPQPPPPSPAAGKRASRPAKSSSAHKLRMLTSRSPGAQRKPLPVNTKYHLELRDYTQYEIDHPECDSEQIVEQRVIWSKPQKAKSLTVIEMPNVSHNGGRLHPEYGLPCTPNSNFMFYALQEHSDSEVTYKKTSITQTSISVFDLIASEKIPCQITTQRSKTPQPKTLIEKKSEITAQLAQVQAKLYALKNKLWFGVGQGDSPISWGGSQVFFPSRSRSPQKTSKKAQKKSNKKSEKTVKKESKHSGEKPDKTGTKPQNGIKRQQAISWNSNGNASLKKSKSLPDTTGLLCDKLKDVRLNEERATGAGKSKKKKSKPKFSKNAKALSNAKIFVTRD</sequence>
<keyword evidence="5" id="KW-0479">Metal-binding</keyword>
<dbReference type="PROSITE" id="PS52035">
    <property type="entry name" value="PEPTIDASE_M14"/>
    <property type="match status" value="1"/>
</dbReference>
<dbReference type="FunFam" id="3.40.630.10:FF:000011">
    <property type="entry name" value="cytosolic carboxypeptidase 2 isoform X1"/>
    <property type="match status" value="1"/>
</dbReference>
<dbReference type="GO" id="GO:0004181">
    <property type="term" value="F:metallocarboxypeptidase activity"/>
    <property type="evidence" value="ECO:0007669"/>
    <property type="project" value="InterPro"/>
</dbReference>
<name>A0AAR5P6N6_DENPD</name>
<dbReference type="GO" id="GO:0008270">
    <property type="term" value="F:zinc ion binding"/>
    <property type="evidence" value="ECO:0007669"/>
    <property type="project" value="InterPro"/>
</dbReference>
<feature type="domain" description="Peptidase M14" evidence="11">
    <location>
        <begin position="234"/>
        <end position="504"/>
    </location>
</feature>
<dbReference type="InterPro" id="IPR000834">
    <property type="entry name" value="Peptidase_M14"/>
</dbReference>
<feature type="region of interest" description="Disordered" evidence="10">
    <location>
        <begin position="773"/>
        <end position="901"/>
    </location>
</feature>
<keyword evidence="3" id="KW-0121">Carboxypeptidase</keyword>
<keyword evidence="13" id="KW-1185">Reference proteome</keyword>
<feature type="region of interest" description="Disordered" evidence="10">
    <location>
        <begin position="524"/>
        <end position="607"/>
    </location>
</feature>
<dbReference type="PANTHER" id="PTHR12756">
    <property type="entry name" value="CYTOSOLIC CARBOXYPEPTIDASE"/>
    <property type="match status" value="1"/>
</dbReference>
<feature type="compositionally biased region" description="Basic residues" evidence="10">
    <location>
        <begin position="788"/>
        <end position="797"/>
    </location>
</feature>
<dbReference type="CDD" id="cd06907">
    <property type="entry name" value="M14_AGBL2-3_like"/>
    <property type="match status" value="1"/>
</dbReference>
<evidence type="ECO:0000256" key="8">
    <source>
        <dbReference type="ARBA" id="ARBA00023049"/>
    </source>
</evidence>
<feature type="compositionally biased region" description="Polar residues" evidence="10">
    <location>
        <begin position="820"/>
        <end position="842"/>
    </location>
</feature>
<keyword evidence="6" id="KW-0378">Hydrolase</keyword>
<feature type="compositionally biased region" description="Basic and acidic residues" evidence="10">
    <location>
        <begin position="857"/>
        <end position="869"/>
    </location>
</feature>
<reference evidence="13" key="1">
    <citation type="journal article" date="2013" name="Genome Biol.">
        <title>Draft genome of the mountain pine beetle, Dendroctonus ponderosae Hopkins, a major forest pest.</title>
        <authorList>
            <person name="Keeling C.I."/>
            <person name="Yuen M.M."/>
            <person name="Liao N.Y."/>
            <person name="Docking T.R."/>
            <person name="Chan S.K."/>
            <person name="Taylor G.A."/>
            <person name="Palmquist D.L."/>
            <person name="Jackman S.D."/>
            <person name="Nguyen A."/>
            <person name="Li M."/>
            <person name="Henderson H."/>
            <person name="Janes J.K."/>
            <person name="Zhao Y."/>
            <person name="Pandoh P."/>
            <person name="Moore R."/>
            <person name="Sperling F.A."/>
            <person name="Huber D.P."/>
            <person name="Birol I."/>
            <person name="Jones S.J."/>
            <person name="Bohlmann J."/>
        </authorList>
    </citation>
    <scope>NUCLEOTIDE SEQUENCE</scope>
</reference>
<comment type="similarity">
    <text evidence="2 9">Belongs to the peptidase M14 family.</text>
</comment>
<evidence type="ECO:0000256" key="10">
    <source>
        <dbReference type="SAM" id="MobiDB-lite"/>
    </source>
</evidence>
<evidence type="ECO:0000313" key="12">
    <source>
        <dbReference type="EnsemblMetazoa" id="XP_019756768.1"/>
    </source>
</evidence>
<accession>A0AAR5P6N6</accession>
<keyword evidence="8" id="KW-0482">Metalloprotease</keyword>
<evidence type="ECO:0000256" key="1">
    <source>
        <dbReference type="ARBA" id="ARBA00001947"/>
    </source>
</evidence>
<dbReference type="EnsemblMetazoa" id="XM_019901209.1">
    <property type="protein sequence ID" value="XP_019756768.1"/>
    <property type="gene ID" value="LOC109535322"/>
</dbReference>
<evidence type="ECO:0000313" key="13">
    <source>
        <dbReference type="Proteomes" id="UP000019118"/>
    </source>
</evidence>